<dbReference type="SUPFAM" id="SSF51011">
    <property type="entry name" value="Glycosyl hydrolase domain"/>
    <property type="match status" value="1"/>
</dbReference>
<dbReference type="InterPro" id="IPR013775">
    <property type="entry name" value="A-amylase_pln"/>
</dbReference>
<evidence type="ECO:0000256" key="5">
    <source>
        <dbReference type="ARBA" id="ARBA00012595"/>
    </source>
</evidence>
<feature type="active site" description="Nucleophile" evidence="13">
    <location>
        <position position="188"/>
    </location>
</feature>
<dbReference type="GO" id="GO:0005987">
    <property type="term" value="P:sucrose catabolic process"/>
    <property type="evidence" value="ECO:0000318"/>
    <property type="project" value="GO_Central"/>
</dbReference>
<dbReference type="GO" id="GO:0004556">
    <property type="term" value="F:alpha-amylase activity"/>
    <property type="evidence" value="ECO:0000318"/>
    <property type="project" value="GO_Central"/>
</dbReference>
<keyword evidence="6" id="KW-0479">Metal-binding</keyword>
<dbReference type="Proteomes" id="UP000012960">
    <property type="component" value="Unplaced"/>
</dbReference>
<evidence type="ECO:0000259" key="18">
    <source>
        <dbReference type="SMART" id="SM00810"/>
    </source>
</evidence>
<dbReference type="GO" id="GO:0005983">
    <property type="term" value="P:starch catabolic process"/>
    <property type="evidence" value="ECO:0007669"/>
    <property type="project" value="UniProtKB-ARBA"/>
</dbReference>
<evidence type="ECO:0000256" key="13">
    <source>
        <dbReference type="PIRSR" id="PIRSR001028-1"/>
    </source>
</evidence>
<dbReference type="Gene3D" id="3.20.20.80">
    <property type="entry name" value="Glycosidases"/>
    <property type="match status" value="1"/>
</dbReference>
<dbReference type="Gramene" id="Ma05_t10310.1">
    <property type="protein sequence ID" value="Ma05_p10310.1"/>
    <property type="gene ID" value="Ma05_g10310"/>
</dbReference>
<dbReference type="PIRSF" id="PIRSF001028">
    <property type="entry name" value="Alph-amls_plant"/>
    <property type="match status" value="1"/>
</dbReference>
<organism evidence="19 20">
    <name type="scientific">Musa acuminata subsp. malaccensis</name>
    <name type="common">Wild banana</name>
    <name type="synonym">Musa malaccensis</name>
    <dbReference type="NCBI Taxonomy" id="214687"/>
    <lineage>
        <taxon>Eukaryota</taxon>
        <taxon>Viridiplantae</taxon>
        <taxon>Streptophyta</taxon>
        <taxon>Embryophyta</taxon>
        <taxon>Tracheophyta</taxon>
        <taxon>Spermatophyta</taxon>
        <taxon>Magnoliopsida</taxon>
        <taxon>Liliopsida</taxon>
        <taxon>Zingiberales</taxon>
        <taxon>Musaceae</taxon>
        <taxon>Musa</taxon>
    </lineage>
</organism>
<dbReference type="Gene3D" id="2.60.40.1180">
    <property type="entry name" value="Golgi alpha-mannosidase II"/>
    <property type="match status" value="1"/>
</dbReference>
<dbReference type="OMA" id="AIWMPVP"/>
<evidence type="ECO:0000259" key="17">
    <source>
        <dbReference type="SMART" id="SM00642"/>
    </source>
</evidence>
<keyword evidence="8" id="KW-0106">Calcium</keyword>
<dbReference type="PANTHER" id="PTHR43447">
    <property type="entry name" value="ALPHA-AMYLASE"/>
    <property type="match status" value="1"/>
</dbReference>
<dbReference type="GO" id="GO:0005509">
    <property type="term" value="F:calcium ion binding"/>
    <property type="evidence" value="ECO:0007669"/>
    <property type="project" value="UniProtKB-UniRule"/>
</dbReference>
<evidence type="ECO:0000256" key="1">
    <source>
        <dbReference type="ARBA" id="ARBA00000548"/>
    </source>
</evidence>
<evidence type="ECO:0000256" key="9">
    <source>
        <dbReference type="ARBA" id="ARBA00023277"/>
    </source>
</evidence>
<dbReference type="InterPro" id="IPR006047">
    <property type="entry name" value="GH13_cat_dom"/>
</dbReference>
<evidence type="ECO:0000256" key="3">
    <source>
        <dbReference type="ARBA" id="ARBA00008061"/>
    </source>
</evidence>
<evidence type="ECO:0000256" key="8">
    <source>
        <dbReference type="ARBA" id="ARBA00022837"/>
    </source>
</evidence>
<evidence type="ECO:0000256" key="10">
    <source>
        <dbReference type="ARBA" id="ARBA00023295"/>
    </source>
</evidence>
<evidence type="ECO:0000256" key="15">
    <source>
        <dbReference type="RuleBase" id="RU361134"/>
    </source>
</evidence>
<dbReference type="InterPro" id="IPR017853">
    <property type="entry name" value="GH"/>
</dbReference>
<reference evidence="19" key="1">
    <citation type="submission" date="2021-05" db="UniProtKB">
        <authorList>
            <consortium name="EnsemblPlants"/>
        </authorList>
    </citation>
    <scope>IDENTIFICATION</scope>
    <source>
        <strain evidence="19">subsp. malaccensis</strain>
    </source>
</reference>
<accession>A0A804J2Y8</accession>
<evidence type="ECO:0000313" key="20">
    <source>
        <dbReference type="Proteomes" id="UP000012960"/>
    </source>
</evidence>
<feature type="domain" description="Alpha-amylase C-terminal beta-sheet" evidence="18">
    <location>
        <begin position="348"/>
        <end position="408"/>
    </location>
</feature>
<dbReference type="Pfam" id="PF00128">
    <property type="entry name" value="Alpha-amylase"/>
    <property type="match status" value="1"/>
</dbReference>
<keyword evidence="7 15" id="KW-0378">Hydrolase</keyword>
<keyword evidence="10 15" id="KW-0326">Glycosidase</keyword>
<sequence>MFLLLFLVVPNLAQSQILFQGFNWESWRQQGGWYNFLKDKVSDVANAGVTHVWLPPPSHSVGVQGYMPGRLYDLGASKYGNQDELKALIGAFHDKGVKCVADIVINHRCADKQDGRGIWCIFEGGTDDARLDWGPHLICRDDTQYSDGTGNLDTGEGFAAAPDIDHLNTQVQRELTDWLIGFDGWRLDFAKGYSSIAKIYVEQMQPNFVVAEIWSSLAYGNDGKPAYDQNGNRQGLVNWVQQVGGPATTFDFTTKGILQAAVEGELWRMRDPQGKAPGMMGWWPEKAVTFVDNHDTGSTQRLWPFPSDKVMQGYAYILTHPGVLSIFYDHMFDWGLKEKITRLAETRTRNGIHSGSALNILAADADLYMAMIDGKILTKLGSRYDVGNLVPSNFHVVASGNDYCVWEKR</sequence>
<feature type="chain" id="PRO_5032945682" description="Alpha-amylase" evidence="16">
    <location>
        <begin position="16"/>
        <end position="409"/>
    </location>
</feature>
<feature type="active site" description="Proton donor" evidence="13">
    <location>
        <position position="212"/>
    </location>
</feature>
<evidence type="ECO:0000256" key="7">
    <source>
        <dbReference type="ARBA" id="ARBA00022801"/>
    </source>
</evidence>
<dbReference type="SMART" id="SM00642">
    <property type="entry name" value="Aamy"/>
    <property type="match status" value="1"/>
</dbReference>
<dbReference type="PRINTS" id="PR00110">
    <property type="entry name" value="ALPHAAMYLASE"/>
</dbReference>
<keyword evidence="20" id="KW-1185">Reference proteome</keyword>
<dbReference type="CDD" id="cd11314">
    <property type="entry name" value="AmyAc_arch_bac_plant_AmyA"/>
    <property type="match status" value="1"/>
</dbReference>
<evidence type="ECO:0000256" key="14">
    <source>
        <dbReference type="RuleBase" id="RU003615"/>
    </source>
</evidence>
<proteinExistence type="inferred from homology"/>
<dbReference type="InterPro" id="IPR006046">
    <property type="entry name" value="Alpha_amylase"/>
</dbReference>
<dbReference type="FunFam" id="2.60.40.1180:FF:000021">
    <property type="entry name" value="Alpha-amylase"/>
    <property type="match status" value="1"/>
</dbReference>
<comment type="subunit">
    <text evidence="4">Monomer.</text>
</comment>
<evidence type="ECO:0000256" key="12">
    <source>
        <dbReference type="PIRNR" id="PIRNR001028"/>
    </source>
</evidence>
<dbReference type="Pfam" id="PF07821">
    <property type="entry name" value="Alpha-amyl_C2"/>
    <property type="match status" value="1"/>
</dbReference>
<evidence type="ECO:0000256" key="11">
    <source>
        <dbReference type="ARBA" id="ARBA00030238"/>
    </source>
</evidence>
<protein>
    <recommendedName>
        <fullName evidence="5 12">Alpha-amylase</fullName>
        <ecNumber evidence="5 12">3.2.1.1</ecNumber>
    </recommendedName>
    <alternativeName>
        <fullName evidence="11 12">1,4-alpha-D-glucan glucanohydrolase</fullName>
    </alternativeName>
</protein>
<comment type="catalytic activity">
    <reaction evidence="1 12 15">
        <text>Endohydrolysis of (1-&gt;4)-alpha-D-glucosidic linkages in polysaccharides containing three or more (1-&gt;4)-alpha-linked D-glucose units.</text>
        <dbReference type="EC" id="3.2.1.1"/>
    </reaction>
</comment>
<dbReference type="SUPFAM" id="SSF51445">
    <property type="entry name" value="(Trans)glycosidases"/>
    <property type="match status" value="1"/>
</dbReference>
<evidence type="ECO:0000256" key="2">
    <source>
        <dbReference type="ARBA" id="ARBA00001913"/>
    </source>
</evidence>
<dbReference type="EnsemblPlants" id="Ma05_t10310.1">
    <property type="protein sequence ID" value="Ma05_p10310.1"/>
    <property type="gene ID" value="Ma05_g10310"/>
</dbReference>
<dbReference type="AlphaFoldDB" id="A0A804J2Y8"/>
<evidence type="ECO:0000256" key="4">
    <source>
        <dbReference type="ARBA" id="ARBA00011245"/>
    </source>
</evidence>
<name>A0A804J2Y8_MUSAM</name>
<comment type="cofactor">
    <cofactor evidence="2 12">
        <name>Ca(2+)</name>
        <dbReference type="ChEBI" id="CHEBI:29108"/>
    </cofactor>
</comment>
<evidence type="ECO:0000313" key="19">
    <source>
        <dbReference type="EnsemblPlants" id="Ma05_p10310.1"/>
    </source>
</evidence>
<comment type="similarity">
    <text evidence="3 12 14">Belongs to the glycosyl hydrolase 13 family.</text>
</comment>
<keyword evidence="9 15" id="KW-0119">Carbohydrate metabolism</keyword>
<dbReference type="InterPro" id="IPR012850">
    <property type="entry name" value="A-amylase_bs_C"/>
</dbReference>
<dbReference type="InParanoid" id="A0A804J2Y8"/>
<keyword evidence="16" id="KW-0732">Signal</keyword>
<feature type="signal peptide" evidence="16">
    <location>
        <begin position="1"/>
        <end position="15"/>
    </location>
</feature>
<dbReference type="SMART" id="SM00810">
    <property type="entry name" value="Alpha-amyl_C2"/>
    <property type="match status" value="1"/>
</dbReference>
<evidence type="ECO:0000256" key="6">
    <source>
        <dbReference type="ARBA" id="ARBA00022723"/>
    </source>
</evidence>
<dbReference type="EC" id="3.2.1.1" evidence="5 12"/>
<dbReference type="InterPro" id="IPR013780">
    <property type="entry name" value="Glyco_hydro_b"/>
</dbReference>
<feature type="domain" description="Glycosyl hydrolase family 13 catalytic" evidence="17">
    <location>
        <begin position="16"/>
        <end position="353"/>
    </location>
</feature>
<evidence type="ECO:0000256" key="16">
    <source>
        <dbReference type="SAM" id="SignalP"/>
    </source>
</evidence>